<protein>
    <submittedName>
        <fullName evidence="7">Capsular polysaccharide synthesis enzyme</fullName>
    </submittedName>
</protein>
<feature type="transmembrane region" description="Helical" evidence="5">
    <location>
        <begin position="7"/>
        <end position="25"/>
    </location>
</feature>
<dbReference type="InterPro" id="IPR007016">
    <property type="entry name" value="O-antigen_ligase-rel_domated"/>
</dbReference>
<dbReference type="AlphaFoldDB" id="A0A829R713"/>
<evidence type="ECO:0000256" key="3">
    <source>
        <dbReference type="ARBA" id="ARBA00022989"/>
    </source>
</evidence>
<evidence type="ECO:0000256" key="5">
    <source>
        <dbReference type="SAM" id="Phobius"/>
    </source>
</evidence>
<evidence type="ECO:0000256" key="4">
    <source>
        <dbReference type="ARBA" id="ARBA00023136"/>
    </source>
</evidence>
<dbReference type="Proteomes" id="UP000019251">
    <property type="component" value="Unassembled WGS sequence"/>
</dbReference>
<gene>
    <name evidence="7" type="ORF">LMUR_09679</name>
</gene>
<dbReference type="Pfam" id="PF04932">
    <property type="entry name" value="Wzy_C"/>
    <property type="match status" value="1"/>
</dbReference>
<feature type="transmembrane region" description="Helical" evidence="5">
    <location>
        <begin position="188"/>
        <end position="215"/>
    </location>
</feature>
<organism evidence="7 8">
    <name type="scientific">Listeria grayi FSL F6-1183</name>
    <dbReference type="NCBI Taxonomy" id="1265827"/>
    <lineage>
        <taxon>Bacteria</taxon>
        <taxon>Bacillati</taxon>
        <taxon>Bacillota</taxon>
        <taxon>Bacilli</taxon>
        <taxon>Bacillales</taxon>
        <taxon>Listeriaceae</taxon>
        <taxon>Listeria</taxon>
    </lineage>
</organism>
<proteinExistence type="predicted"/>
<dbReference type="EMBL" id="AODG01000011">
    <property type="protein sequence ID" value="EUJ27783.1"/>
    <property type="molecule type" value="Genomic_DNA"/>
</dbReference>
<feature type="transmembrane region" description="Helical" evidence="5">
    <location>
        <begin position="96"/>
        <end position="117"/>
    </location>
</feature>
<keyword evidence="2 5" id="KW-0812">Transmembrane</keyword>
<evidence type="ECO:0000256" key="1">
    <source>
        <dbReference type="ARBA" id="ARBA00004141"/>
    </source>
</evidence>
<accession>A0A829R713</accession>
<name>A0A829R713_LISGR</name>
<comment type="subcellular location">
    <subcellularLocation>
        <location evidence="1">Membrane</location>
        <topology evidence="1">Multi-pass membrane protein</topology>
    </subcellularLocation>
</comment>
<keyword evidence="4 5" id="KW-0472">Membrane</keyword>
<dbReference type="InterPro" id="IPR051533">
    <property type="entry name" value="WaaL-like"/>
</dbReference>
<feature type="transmembrane region" description="Helical" evidence="5">
    <location>
        <begin position="158"/>
        <end position="179"/>
    </location>
</feature>
<dbReference type="GO" id="GO:0016020">
    <property type="term" value="C:membrane"/>
    <property type="evidence" value="ECO:0007669"/>
    <property type="project" value="UniProtKB-SubCell"/>
</dbReference>
<sequence>MDEDMKYIFLLSIISMNFFIVISTFLNEVLKINIYPYYFITMVVIAAFTILYAFVKIGMDKAIPVKLFYVLLLFLVVTVSYAISPYHNVKLATNNYLFFLLWSIPAAVCGVFAAKFTKKEIENFFKWIFCIFSISMVFIILVPFLLGKLPSYINFGLMNYQNLSYITAFVIGLGFYFILQKSIKAKLFYIIMIILLIPVILISSGRGGAVLLILYILLTSVKIMTDKQISTLKKIILGGMILLFIVMFLSLVFVIDKDGRIFSYISDDGISLDQTSGRNFIYENDITIIKEHVWRGHGLFNYYHLINNIPHNIILEFLLIGGVFGCMIFLFLAGRLIVKYASFFNKNSPDGIVGYIALYPLTMLMFSSNFLITSEFWFVVFYLFAKIKEKTYDEA</sequence>
<dbReference type="PANTHER" id="PTHR37422">
    <property type="entry name" value="TEICHURONIC ACID BIOSYNTHESIS PROTEIN TUAE"/>
    <property type="match status" value="1"/>
</dbReference>
<reference evidence="7 8" key="1">
    <citation type="submission" date="2012-12" db="EMBL/GenBank/DDBJ databases">
        <title>Novel taxa of Listeriaceae from agricultural environments in the United States.</title>
        <authorList>
            <person name="den Bakker H.C."/>
            <person name="Allred A."/>
            <person name="Warchocki S."/>
            <person name="Wright E.M."/>
            <person name="Burrell A."/>
            <person name="Nightingale K.K."/>
            <person name="Kephart D."/>
            <person name="Wiedmann M."/>
        </authorList>
    </citation>
    <scope>NUCLEOTIDE SEQUENCE [LARGE SCALE GENOMIC DNA]</scope>
    <source>
        <strain evidence="7 8">FSL F6-1183</strain>
    </source>
</reference>
<feature type="transmembrane region" description="Helical" evidence="5">
    <location>
        <begin position="313"/>
        <end position="338"/>
    </location>
</feature>
<feature type="transmembrane region" description="Helical" evidence="5">
    <location>
        <begin position="358"/>
        <end position="385"/>
    </location>
</feature>
<keyword evidence="3 5" id="KW-1133">Transmembrane helix</keyword>
<dbReference type="PANTHER" id="PTHR37422:SF17">
    <property type="entry name" value="O-ANTIGEN LIGASE"/>
    <property type="match status" value="1"/>
</dbReference>
<evidence type="ECO:0000259" key="6">
    <source>
        <dbReference type="Pfam" id="PF04932"/>
    </source>
</evidence>
<feature type="transmembrane region" description="Helical" evidence="5">
    <location>
        <begin position="235"/>
        <end position="255"/>
    </location>
</feature>
<feature type="domain" description="O-antigen ligase-related" evidence="6">
    <location>
        <begin position="192"/>
        <end position="330"/>
    </location>
</feature>
<feature type="transmembrane region" description="Helical" evidence="5">
    <location>
        <begin position="124"/>
        <end position="146"/>
    </location>
</feature>
<evidence type="ECO:0000313" key="7">
    <source>
        <dbReference type="EMBL" id="EUJ27783.1"/>
    </source>
</evidence>
<feature type="transmembrane region" description="Helical" evidence="5">
    <location>
        <begin position="37"/>
        <end position="55"/>
    </location>
</feature>
<evidence type="ECO:0000313" key="8">
    <source>
        <dbReference type="Proteomes" id="UP000019251"/>
    </source>
</evidence>
<feature type="transmembrane region" description="Helical" evidence="5">
    <location>
        <begin position="67"/>
        <end position="84"/>
    </location>
</feature>
<evidence type="ECO:0000256" key="2">
    <source>
        <dbReference type="ARBA" id="ARBA00022692"/>
    </source>
</evidence>
<comment type="caution">
    <text evidence="7">The sequence shown here is derived from an EMBL/GenBank/DDBJ whole genome shotgun (WGS) entry which is preliminary data.</text>
</comment>